<accession>A0A1V9EWP1</accession>
<dbReference type="PANTHER" id="PTHR11647">
    <property type="entry name" value="HYDRANTOINASE/DIHYDROPYRIMIDINASE FAMILY MEMBER"/>
    <property type="match status" value="1"/>
</dbReference>
<keyword evidence="1" id="KW-0732">Signal</keyword>
<feature type="domain" description="Amidohydrolase 3" evidence="2">
    <location>
        <begin position="414"/>
        <end position="504"/>
    </location>
</feature>
<dbReference type="AlphaFoldDB" id="A0A1V9EWP1"/>
<keyword evidence="4" id="KW-1185">Reference proteome</keyword>
<comment type="caution">
    <text evidence="3">The sequence shown here is derived from an EMBL/GenBank/DDBJ whole genome shotgun (WGS) entry which is preliminary data.</text>
</comment>
<dbReference type="InterPro" id="IPR032466">
    <property type="entry name" value="Metal_Hydrolase"/>
</dbReference>
<dbReference type="Pfam" id="PF07969">
    <property type="entry name" value="Amidohydro_3"/>
    <property type="match status" value="2"/>
</dbReference>
<sequence length="527" mass="57761">MRKLLIACMLLAGTTCLGQNACDILIKNGRIIDGAGNSWFYGDVAVKNGKIIAIGKLADYAAPKIIDANKMIIAPGFIDVHGHVEGAIFQWPTADNYIYDGVTTVITGNCGGSSSNLQNFFHRIDSLHPSINIASLVGHNTIRDQVMHHDNRLPTSTEQQQMESLVETAMKDGAVGLSTGLIYIPGTFANTEEVVGLAKMASRYNGVYASHIRNEESQAVEAITEAIKIGKAANIPVEISHFKIGGKANWGTSNVTLGLVQQARLEGWDVTIDQYPYTASSTNLGVRLPDWAFAGGNDSLKIRLHDPVVRTQIKKEMLQQLQQYKFKNYSYCVVASYPADSSYNGKSITDINKLMGRRSKAPQEAETIMDMVEKGGAQMVYHSMNEDDVKYIMKYPFCMSGADAGVPVPGKGMPHPRGYGTNARVLGRYVREEKVITLEEAIRRMTSLAAQKFQLKDRGLLKEGMAADIVIFDDKTVSDHATFEQPHQYSTGFYYVLVNGQLVVENGKHTGVRSGIPLYGPAKVQPN</sequence>
<protein>
    <submittedName>
        <fullName evidence="3">Aminoacylase</fullName>
    </submittedName>
</protein>
<organism evidence="3 4">
    <name type="scientific">Niastella yeongjuensis</name>
    <dbReference type="NCBI Taxonomy" id="354355"/>
    <lineage>
        <taxon>Bacteria</taxon>
        <taxon>Pseudomonadati</taxon>
        <taxon>Bacteroidota</taxon>
        <taxon>Chitinophagia</taxon>
        <taxon>Chitinophagales</taxon>
        <taxon>Chitinophagaceae</taxon>
        <taxon>Niastella</taxon>
    </lineage>
</organism>
<evidence type="ECO:0000313" key="4">
    <source>
        <dbReference type="Proteomes" id="UP000192610"/>
    </source>
</evidence>
<dbReference type="GO" id="GO:0016810">
    <property type="term" value="F:hydrolase activity, acting on carbon-nitrogen (but not peptide) bonds"/>
    <property type="evidence" value="ECO:0007669"/>
    <property type="project" value="InterPro"/>
</dbReference>
<dbReference type="RefSeq" id="WP_242673077.1">
    <property type="nucleotide sequence ID" value="NZ_FOCZ01000001.1"/>
</dbReference>
<dbReference type="Proteomes" id="UP000192610">
    <property type="component" value="Unassembled WGS sequence"/>
</dbReference>
<dbReference type="Gene3D" id="2.30.40.10">
    <property type="entry name" value="Urease, subunit C, domain 1"/>
    <property type="match status" value="1"/>
</dbReference>
<evidence type="ECO:0000259" key="2">
    <source>
        <dbReference type="Pfam" id="PF07969"/>
    </source>
</evidence>
<proteinExistence type="predicted"/>
<reference evidence="4" key="1">
    <citation type="submission" date="2016-04" db="EMBL/GenBank/DDBJ databases">
        <authorList>
            <person name="Chen L."/>
            <person name="Zhuang W."/>
            <person name="Wang G."/>
        </authorList>
    </citation>
    <scope>NUCLEOTIDE SEQUENCE [LARGE SCALE GENOMIC DNA]</scope>
    <source>
        <strain evidence="4">17621</strain>
    </source>
</reference>
<dbReference type="STRING" id="354355.SAMN05660816_00630"/>
<dbReference type="SUPFAM" id="SSF51556">
    <property type="entry name" value="Metallo-dependent hydrolases"/>
    <property type="match status" value="1"/>
</dbReference>
<evidence type="ECO:0000256" key="1">
    <source>
        <dbReference type="SAM" id="SignalP"/>
    </source>
</evidence>
<gene>
    <name evidence="3" type="ORF">A4H97_01575</name>
</gene>
<name>A0A1V9EWP1_9BACT</name>
<evidence type="ECO:0000313" key="3">
    <source>
        <dbReference type="EMBL" id="OQP50557.1"/>
    </source>
</evidence>
<feature type="domain" description="Amidohydrolase 3" evidence="2">
    <location>
        <begin position="64"/>
        <end position="190"/>
    </location>
</feature>
<dbReference type="PANTHER" id="PTHR11647:SF1">
    <property type="entry name" value="COLLAPSIN RESPONSE MEDIATOR PROTEIN"/>
    <property type="match status" value="1"/>
</dbReference>
<dbReference type="SUPFAM" id="SSF51338">
    <property type="entry name" value="Composite domain of metallo-dependent hydrolases"/>
    <property type="match status" value="1"/>
</dbReference>
<dbReference type="CDD" id="cd01297">
    <property type="entry name" value="D-aminoacylase"/>
    <property type="match status" value="1"/>
</dbReference>
<dbReference type="Gene3D" id="3.20.20.140">
    <property type="entry name" value="Metal-dependent hydrolases"/>
    <property type="match status" value="2"/>
</dbReference>
<feature type="chain" id="PRO_5010698713" evidence="1">
    <location>
        <begin position="22"/>
        <end position="527"/>
    </location>
</feature>
<dbReference type="EMBL" id="LVXG01000012">
    <property type="protein sequence ID" value="OQP50557.1"/>
    <property type="molecule type" value="Genomic_DNA"/>
</dbReference>
<feature type="signal peptide" evidence="1">
    <location>
        <begin position="1"/>
        <end position="21"/>
    </location>
</feature>
<dbReference type="InterPro" id="IPR013108">
    <property type="entry name" value="Amidohydro_3"/>
</dbReference>
<dbReference type="InterPro" id="IPR050378">
    <property type="entry name" value="Metallo-dep_Hydrolases_sf"/>
</dbReference>
<dbReference type="InterPro" id="IPR011059">
    <property type="entry name" value="Metal-dep_hydrolase_composite"/>
</dbReference>